<reference evidence="3 4" key="1">
    <citation type="journal article" date="2019" name="Genome Biol. Evol.">
        <title>Insights into the evolution of the New World diploid cottons (Gossypium, subgenus Houzingenia) based on genome sequencing.</title>
        <authorList>
            <person name="Grover C.E."/>
            <person name="Arick M.A. 2nd"/>
            <person name="Thrash A."/>
            <person name="Conover J.L."/>
            <person name="Sanders W.S."/>
            <person name="Peterson D.G."/>
            <person name="Frelichowski J.E."/>
            <person name="Scheffler J.A."/>
            <person name="Scheffler B.E."/>
            <person name="Wendel J.F."/>
        </authorList>
    </citation>
    <scope>NUCLEOTIDE SEQUENCE [LARGE SCALE GENOMIC DNA]</scope>
    <source>
        <strain evidence="3">157</strain>
        <tissue evidence="3">Leaf</tissue>
    </source>
</reference>
<dbReference type="PANTHER" id="PTHR22870">
    <property type="entry name" value="REGULATOR OF CHROMOSOME CONDENSATION"/>
    <property type="match status" value="1"/>
</dbReference>
<proteinExistence type="predicted"/>
<dbReference type="SUPFAM" id="SSF50985">
    <property type="entry name" value="RCC1/BLIP-II"/>
    <property type="match status" value="1"/>
</dbReference>
<dbReference type="Pfam" id="PF00415">
    <property type="entry name" value="RCC1"/>
    <property type="match status" value="1"/>
</dbReference>
<name>A0A7J8LLX4_9ROSI</name>
<dbReference type="PANTHER" id="PTHR22870:SF437">
    <property type="entry name" value="REGULATOR OF CHROMOSOME CONDENSATION (RCC1) FAMILY WITH FYVE ZINC FINGER DOMAIN-CONTAINING PROTEIN"/>
    <property type="match status" value="1"/>
</dbReference>
<evidence type="ECO:0000256" key="1">
    <source>
        <dbReference type="ARBA" id="ARBA00022737"/>
    </source>
</evidence>
<dbReference type="Gene3D" id="2.130.10.30">
    <property type="entry name" value="Regulator of chromosome condensation 1/beta-lactamase-inhibitor protein II"/>
    <property type="match status" value="1"/>
</dbReference>
<keyword evidence="4" id="KW-1185">Reference proteome</keyword>
<dbReference type="InterPro" id="IPR051210">
    <property type="entry name" value="Ub_ligase/GEF_domain"/>
</dbReference>
<dbReference type="EMBL" id="JABEZX010000004">
    <property type="protein sequence ID" value="MBA0553445.1"/>
    <property type="molecule type" value="Genomic_DNA"/>
</dbReference>
<evidence type="ECO:0000313" key="4">
    <source>
        <dbReference type="Proteomes" id="UP000593572"/>
    </source>
</evidence>
<feature type="repeat" description="RCC1" evidence="2">
    <location>
        <begin position="119"/>
        <end position="168"/>
    </location>
</feature>
<comment type="caution">
    <text evidence="3">The sequence shown here is derived from an EMBL/GenBank/DDBJ whole genome shotgun (WGS) entry which is preliminary data.</text>
</comment>
<dbReference type="InterPro" id="IPR000408">
    <property type="entry name" value="Reg_chr_condens"/>
</dbReference>
<evidence type="ECO:0000313" key="3">
    <source>
        <dbReference type="EMBL" id="MBA0553445.1"/>
    </source>
</evidence>
<keyword evidence="1" id="KW-0677">Repeat</keyword>
<dbReference type="InterPro" id="IPR009091">
    <property type="entry name" value="RCC1/BLIP-II"/>
</dbReference>
<accession>A0A7J8LLX4</accession>
<protein>
    <submittedName>
        <fullName evidence="3">Uncharacterized protein</fullName>
    </submittedName>
</protein>
<evidence type="ECO:0000256" key="2">
    <source>
        <dbReference type="PROSITE-ProRule" id="PRU00235"/>
    </source>
</evidence>
<dbReference type="Proteomes" id="UP000593572">
    <property type="component" value="Unassembled WGS sequence"/>
</dbReference>
<gene>
    <name evidence="3" type="ORF">Golob_012628</name>
</gene>
<dbReference type="AlphaFoldDB" id="A0A7J8LLX4"/>
<dbReference type="PROSITE" id="PS50012">
    <property type="entry name" value="RCC1_3"/>
    <property type="match status" value="1"/>
</dbReference>
<organism evidence="3 4">
    <name type="scientific">Gossypium lobatum</name>
    <dbReference type="NCBI Taxonomy" id="34289"/>
    <lineage>
        <taxon>Eukaryota</taxon>
        <taxon>Viridiplantae</taxon>
        <taxon>Streptophyta</taxon>
        <taxon>Embryophyta</taxon>
        <taxon>Tracheophyta</taxon>
        <taxon>Spermatophyta</taxon>
        <taxon>Magnoliopsida</taxon>
        <taxon>eudicotyledons</taxon>
        <taxon>Gunneridae</taxon>
        <taxon>Pentapetalae</taxon>
        <taxon>rosids</taxon>
        <taxon>malvids</taxon>
        <taxon>Malvales</taxon>
        <taxon>Malvaceae</taxon>
        <taxon>Malvoideae</taxon>
        <taxon>Gossypium</taxon>
    </lineage>
</organism>
<sequence length="218" mass="23554">MAHRLSSPLYRRLSSSFSTATKGKVPLLYKSPEINEDNGNEAVTLQVLSWGRGASGQLGGGIEEIRIYPSPVANLLFPHASFSLSPTPGKTQNQDQKDQTLHSVGISCGLFHSGLVVGGKLWMWGKGDGGRLGSGHENPAFVPTLNPHLDSVSFVALGGLHSVALTSKGEVFTWSVLFVFLDVDPILAIILDIKNFAPCQLKELNLLERKHGIEEIDK</sequence>